<organism evidence="3">
    <name type="scientific">Chlorobium phaeobacteroides (strain BS1)</name>
    <dbReference type="NCBI Taxonomy" id="331678"/>
    <lineage>
        <taxon>Bacteria</taxon>
        <taxon>Pseudomonadati</taxon>
        <taxon>Chlorobiota</taxon>
        <taxon>Chlorobiia</taxon>
        <taxon>Chlorobiales</taxon>
        <taxon>Chlorobiaceae</taxon>
        <taxon>Chlorobium/Pelodictyon group</taxon>
        <taxon>Chlorobium</taxon>
    </lineage>
</organism>
<dbReference type="Pfam" id="PF01035">
    <property type="entry name" value="DNA_binding_1"/>
    <property type="match status" value="1"/>
</dbReference>
<evidence type="ECO:0000259" key="2">
    <source>
        <dbReference type="Pfam" id="PF01035"/>
    </source>
</evidence>
<dbReference type="eggNOG" id="COG3695">
    <property type="taxonomic scope" value="Bacteria"/>
</dbReference>
<accession>B3EQ71</accession>
<dbReference type="NCBIfam" id="TIGR00589">
    <property type="entry name" value="ogt"/>
    <property type="match status" value="1"/>
</dbReference>
<dbReference type="AlphaFoldDB" id="B3EQ71"/>
<evidence type="ECO:0000313" key="3">
    <source>
        <dbReference type="EMBL" id="ACE05369.1"/>
    </source>
</evidence>
<dbReference type="InterPro" id="IPR052520">
    <property type="entry name" value="ATL_DNA_repair"/>
</dbReference>
<protein>
    <submittedName>
        <fullName evidence="3">Methylated-DNA-(Protein)-cysteine S-methyltransferase DNA binding</fullName>
    </submittedName>
</protein>
<dbReference type="PANTHER" id="PTHR42942:SF1">
    <property type="entry name" value="ALKYLTRANSFERASE-LIKE PROTEIN 1"/>
    <property type="match status" value="1"/>
</dbReference>
<dbReference type="KEGG" id="cpb:Cphamn1_2475"/>
<reference evidence="3" key="1">
    <citation type="submission" date="2008-06" db="EMBL/GenBank/DDBJ databases">
        <title>Complete sequence of Chlorobium phaeobacteroides BS1.</title>
        <authorList>
            <consortium name="US DOE Joint Genome Institute"/>
            <person name="Lucas S."/>
            <person name="Copeland A."/>
            <person name="Lapidus A."/>
            <person name="Glavina del Rio T."/>
            <person name="Dalin E."/>
            <person name="Tice H."/>
            <person name="Bruce D."/>
            <person name="Goodwin L."/>
            <person name="Pitluck S."/>
            <person name="Schmutz J."/>
            <person name="Larimer F."/>
            <person name="Land M."/>
            <person name="Hauser L."/>
            <person name="Kyrpides N."/>
            <person name="Ovchinnikova G."/>
            <person name="Li T."/>
            <person name="Liu Z."/>
            <person name="Zhao F."/>
            <person name="Overmann J."/>
            <person name="Bryant D.A."/>
            <person name="Richardson P."/>
        </authorList>
    </citation>
    <scope>NUCLEOTIDE SEQUENCE [LARGE SCALE GENOMIC DNA]</scope>
    <source>
        <strain evidence="3">BS1</strain>
    </source>
</reference>
<dbReference type="SUPFAM" id="SSF46767">
    <property type="entry name" value="Methylated DNA-protein cysteine methyltransferase, C-terminal domain"/>
    <property type="match status" value="1"/>
</dbReference>
<dbReference type="CDD" id="cd06445">
    <property type="entry name" value="ATase"/>
    <property type="match status" value="1"/>
</dbReference>
<sequence>MTIPLFAMTDSRTFYDKVYELVRLIPAGKVSTYGSIAQSISVRSAARMVGWALNKADLEQIPAHRVVNRNGELTGKSHFFTPDTMRRMLEKEGVSFRKNGSVDMEKHLYRFTPAVSQKHHP</sequence>
<keyword evidence="1" id="KW-0227">DNA damage</keyword>
<dbReference type="HOGENOM" id="CLU_000445_52_5_10"/>
<dbReference type="GO" id="GO:0006281">
    <property type="term" value="P:DNA repair"/>
    <property type="evidence" value="ECO:0007669"/>
    <property type="project" value="InterPro"/>
</dbReference>
<keyword evidence="3" id="KW-0808">Transferase</keyword>
<dbReference type="EMBL" id="CP001101">
    <property type="protein sequence ID" value="ACE05369.1"/>
    <property type="molecule type" value="Genomic_DNA"/>
</dbReference>
<proteinExistence type="predicted"/>
<dbReference type="GO" id="GO:0008168">
    <property type="term" value="F:methyltransferase activity"/>
    <property type="evidence" value="ECO:0007669"/>
    <property type="project" value="UniProtKB-KW"/>
</dbReference>
<evidence type="ECO:0000256" key="1">
    <source>
        <dbReference type="ARBA" id="ARBA00022763"/>
    </source>
</evidence>
<keyword evidence="3" id="KW-0489">Methyltransferase</keyword>
<dbReference type="GO" id="GO:0032259">
    <property type="term" value="P:methylation"/>
    <property type="evidence" value="ECO:0007669"/>
    <property type="project" value="UniProtKB-KW"/>
</dbReference>
<gene>
    <name evidence="3" type="ordered locus">Cphamn1_2475</name>
</gene>
<dbReference type="Gene3D" id="1.10.10.10">
    <property type="entry name" value="Winged helix-like DNA-binding domain superfamily/Winged helix DNA-binding domain"/>
    <property type="match status" value="1"/>
</dbReference>
<name>B3EQ71_CHLPB</name>
<dbReference type="InterPro" id="IPR036217">
    <property type="entry name" value="MethylDNA_cys_MeTrfase_DNAb"/>
</dbReference>
<dbReference type="STRING" id="331678.Cphamn1_2475"/>
<dbReference type="InterPro" id="IPR036388">
    <property type="entry name" value="WH-like_DNA-bd_sf"/>
</dbReference>
<feature type="domain" description="Methylated-DNA-[protein]-cysteine S-methyltransferase DNA binding" evidence="2">
    <location>
        <begin position="14"/>
        <end position="94"/>
    </location>
</feature>
<dbReference type="InterPro" id="IPR014048">
    <property type="entry name" value="MethylDNA_cys_MeTrfase_DNA-bd"/>
</dbReference>
<dbReference type="PANTHER" id="PTHR42942">
    <property type="entry name" value="6-O-METHYLGUANINE DNA METHYLTRANSFERASE"/>
    <property type="match status" value="1"/>
</dbReference>